<reference evidence="1 2" key="1">
    <citation type="submission" date="2018-05" db="EMBL/GenBank/DDBJ databases">
        <title>Evolution of GPA BGCs.</title>
        <authorList>
            <person name="Waglechner N."/>
            <person name="Wright G.D."/>
        </authorList>
    </citation>
    <scope>NUCLEOTIDE SEQUENCE [LARGE SCALE GENOMIC DNA]</scope>
    <source>
        <strain evidence="1 2">A82846</strain>
    </source>
</reference>
<gene>
    <name evidence="1" type="ORF">DMH04_23960</name>
</gene>
<accession>A0A428Z714</accession>
<protein>
    <submittedName>
        <fullName evidence="1">Uncharacterized protein</fullName>
    </submittedName>
</protein>
<dbReference type="Proteomes" id="UP000287547">
    <property type="component" value="Unassembled WGS sequence"/>
</dbReference>
<dbReference type="EMBL" id="QHKI01000020">
    <property type="protein sequence ID" value="RSM83192.1"/>
    <property type="molecule type" value="Genomic_DNA"/>
</dbReference>
<evidence type="ECO:0000313" key="1">
    <source>
        <dbReference type="EMBL" id="RSM83192.1"/>
    </source>
</evidence>
<dbReference type="AlphaFoldDB" id="A0A428Z714"/>
<name>A0A428Z714_KIBAR</name>
<dbReference type="OrthoDB" id="3630985at2"/>
<organism evidence="1 2">
    <name type="scientific">Kibdelosporangium aridum</name>
    <dbReference type="NCBI Taxonomy" id="2030"/>
    <lineage>
        <taxon>Bacteria</taxon>
        <taxon>Bacillati</taxon>
        <taxon>Actinomycetota</taxon>
        <taxon>Actinomycetes</taxon>
        <taxon>Pseudonocardiales</taxon>
        <taxon>Pseudonocardiaceae</taxon>
        <taxon>Kibdelosporangium</taxon>
    </lineage>
</organism>
<comment type="caution">
    <text evidence="1">The sequence shown here is derived from an EMBL/GenBank/DDBJ whole genome shotgun (WGS) entry which is preliminary data.</text>
</comment>
<dbReference type="RefSeq" id="WP_051796485.1">
    <property type="nucleotide sequence ID" value="NZ_QHKI01000020.1"/>
</dbReference>
<sequence>MNEVLASTLRKAVYERLDYLDRLVNEADLPSRASLADTEIARLTAAWRSLLANHEPDERGRCRACGGWRRRRPHPCSVWTTAHKNLIVVDTRSTPTTGRHAAASCLPTAG</sequence>
<proteinExistence type="predicted"/>
<evidence type="ECO:0000313" key="2">
    <source>
        <dbReference type="Proteomes" id="UP000287547"/>
    </source>
</evidence>